<organism evidence="1 2">
    <name type="scientific">Thelohanellus kitauei</name>
    <name type="common">Myxosporean</name>
    <dbReference type="NCBI Taxonomy" id="669202"/>
    <lineage>
        <taxon>Eukaryota</taxon>
        <taxon>Metazoa</taxon>
        <taxon>Cnidaria</taxon>
        <taxon>Myxozoa</taxon>
        <taxon>Myxosporea</taxon>
        <taxon>Bivalvulida</taxon>
        <taxon>Platysporina</taxon>
        <taxon>Myxobolidae</taxon>
        <taxon>Thelohanellus</taxon>
    </lineage>
</organism>
<proteinExistence type="predicted"/>
<dbReference type="AlphaFoldDB" id="A0A0C2MGL0"/>
<sequence>MEQKLQLYDDFKTTSLSIVTEDVINTVYFERQSMLITKYKSPKMQASENHEYKRYLHALSLVIFWFNSSTYLDQNLIDIIQKIFELNTFDPQNNLGQYNGMMIPPPLSDTSTQQNIMEKHLFYDLLEWFILIYEMKFIYLDIHSLVDTIDKTLPYLF</sequence>
<dbReference type="EMBL" id="JWZT01005410">
    <property type="protein sequence ID" value="KII60831.1"/>
    <property type="molecule type" value="Genomic_DNA"/>
</dbReference>
<name>A0A0C2MGL0_THEKT</name>
<dbReference type="Proteomes" id="UP000031668">
    <property type="component" value="Unassembled WGS sequence"/>
</dbReference>
<accession>A0A0C2MGL0</accession>
<evidence type="ECO:0000313" key="1">
    <source>
        <dbReference type="EMBL" id="KII60831.1"/>
    </source>
</evidence>
<reference evidence="1 2" key="1">
    <citation type="journal article" date="2014" name="Genome Biol. Evol.">
        <title>The genome of the myxosporean Thelohanellus kitauei shows adaptations to nutrient acquisition within its fish host.</title>
        <authorList>
            <person name="Yang Y."/>
            <person name="Xiong J."/>
            <person name="Zhou Z."/>
            <person name="Huo F."/>
            <person name="Miao W."/>
            <person name="Ran C."/>
            <person name="Liu Y."/>
            <person name="Zhang J."/>
            <person name="Feng J."/>
            <person name="Wang M."/>
            <person name="Wang M."/>
            <person name="Wang L."/>
            <person name="Yao B."/>
        </authorList>
    </citation>
    <scope>NUCLEOTIDE SEQUENCE [LARGE SCALE GENOMIC DNA]</scope>
    <source>
        <strain evidence="1">Wuqing</strain>
    </source>
</reference>
<comment type="caution">
    <text evidence="1">The sequence shown here is derived from an EMBL/GenBank/DDBJ whole genome shotgun (WGS) entry which is preliminary data.</text>
</comment>
<evidence type="ECO:0000313" key="2">
    <source>
        <dbReference type="Proteomes" id="UP000031668"/>
    </source>
</evidence>
<protein>
    <submittedName>
        <fullName evidence="1">Uncharacterized protein</fullName>
    </submittedName>
</protein>
<keyword evidence="2" id="KW-1185">Reference proteome</keyword>
<gene>
    <name evidence="1" type="ORF">RF11_04597</name>
</gene>